<dbReference type="InterPro" id="IPR006501">
    <property type="entry name" value="Pectinesterase_inhib_dom"/>
</dbReference>
<dbReference type="PANTHER" id="PTHR36710:SF18">
    <property type="entry name" value="PECTINESTERASE INHIBITOR 5-RELATED"/>
    <property type="match status" value="1"/>
</dbReference>
<evidence type="ECO:0000256" key="2">
    <source>
        <dbReference type="ARBA" id="ARBA00023157"/>
    </source>
</evidence>
<dbReference type="InterPro" id="IPR034087">
    <property type="entry name" value="C/VIF1"/>
</dbReference>
<name>A0ABM3HLR2_9MYRT</name>
<evidence type="ECO:0000256" key="3">
    <source>
        <dbReference type="ARBA" id="ARBA00038471"/>
    </source>
</evidence>
<dbReference type="Gene3D" id="1.20.140.40">
    <property type="entry name" value="Invertase/pectin methylesterase inhibitor family protein"/>
    <property type="match status" value="1"/>
</dbReference>
<dbReference type="NCBIfam" id="TIGR01614">
    <property type="entry name" value="PME_inhib"/>
    <property type="match status" value="1"/>
</dbReference>
<keyword evidence="6" id="KW-1185">Reference proteome</keyword>
<dbReference type="GeneID" id="125315681"/>
<evidence type="ECO:0000259" key="5">
    <source>
        <dbReference type="SMART" id="SM00856"/>
    </source>
</evidence>
<dbReference type="InterPro" id="IPR035513">
    <property type="entry name" value="Invertase/methylesterase_inhib"/>
</dbReference>
<dbReference type="PANTHER" id="PTHR36710">
    <property type="entry name" value="PECTINESTERASE INHIBITOR-LIKE"/>
    <property type="match status" value="1"/>
</dbReference>
<protein>
    <submittedName>
        <fullName evidence="7">Pectinesterase inhibitor-like</fullName>
    </submittedName>
</protein>
<feature type="compositionally biased region" description="Basic and acidic residues" evidence="4">
    <location>
        <begin position="40"/>
        <end position="54"/>
    </location>
</feature>
<dbReference type="SUPFAM" id="SSF101148">
    <property type="entry name" value="Plant invertase/pectin methylesterase inhibitor"/>
    <property type="match status" value="1"/>
</dbReference>
<evidence type="ECO:0000256" key="4">
    <source>
        <dbReference type="SAM" id="MobiDB-lite"/>
    </source>
</evidence>
<keyword evidence="1" id="KW-0732">Signal</keyword>
<comment type="similarity">
    <text evidence="3">Belongs to the PMEI family.</text>
</comment>
<dbReference type="SMART" id="SM00856">
    <property type="entry name" value="PMEI"/>
    <property type="match status" value="1"/>
</dbReference>
<accession>A0ABM3HLR2</accession>
<reference evidence="7" key="1">
    <citation type="submission" date="2025-08" db="UniProtKB">
        <authorList>
            <consortium name="RefSeq"/>
        </authorList>
    </citation>
    <scope>IDENTIFICATION</scope>
    <source>
        <tissue evidence="7">Leaf</tissue>
    </source>
</reference>
<feature type="domain" description="Pectinesterase inhibitor" evidence="5">
    <location>
        <begin position="123"/>
        <end position="267"/>
    </location>
</feature>
<dbReference type="InterPro" id="IPR052421">
    <property type="entry name" value="PCW_Enzyme_Inhibitor"/>
</dbReference>
<organism evidence="6 7">
    <name type="scientific">Rhodamnia argentea</name>
    <dbReference type="NCBI Taxonomy" id="178133"/>
    <lineage>
        <taxon>Eukaryota</taxon>
        <taxon>Viridiplantae</taxon>
        <taxon>Streptophyta</taxon>
        <taxon>Embryophyta</taxon>
        <taxon>Tracheophyta</taxon>
        <taxon>Spermatophyta</taxon>
        <taxon>Magnoliopsida</taxon>
        <taxon>eudicotyledons</taxon>
        <taxon>Gunneridae</taxon>
        <taxon>Pentapetalae</taxon>
        <taxon>rosids</taxon>
        <taxon>malvids</taxon>
        <taxon>Myrtales</taxon>
        <taxon>Myrtaceae</taxon>
        <taxon>Myrtoideae</taxon>
        <taxon>Myrteae</taxon>
        <taxon>Australasian group</taxon>
        <taxon>Rhodamnia</taxon>
    </lineage>
</organism>
<proteinExistence type="inferred from homology"/>
<evidence type="ECO:0000256" key="1">
    <source>
        <dbReference type="ARBA" id="ARBA00022729"/>
    </source>
</evidence>
<evidence type="ECO:0000313" key="7">
    <source>
        <dbReference type="RefSeq" id="XP_048137542.1"/>
    </source>
</evidence>
<dbReference type="Proteomes" id="UP000827889">
    <property type="component" value="Chromosome 6"/>
</dbReference>
<dbReference type="CDD" id="cd15796">
    <property type="entry name" value="CIF_like"/>
    <property type="match status" value="1"/>
</dbReference>
<gene>
    <name evidence="7" type="primary">LOC125315681</name>
</gene>
<sequence length="275" mass="29961">MDIIDHSARQHVRLSNTFSLREAAGEQDTSTPRAGKQTKPRKEGTTRESKHPNEWRSFQFHTLNSKTPTAIFQPGTPATTSYLELSHVCCPLNMKALVRSLLLLAVFAASPPLARSFEFPAQEISDLIDQTCRLTPFYDLCLSSLRSDPESGTADVRGLAHIMAGSILASASRTLDQIQELLGRAPDPESEQPLAYCAELYIPVVKYTLPQAIDALDKGQLGFAEYGLSDAGKEAEECEKNLSGQGGSPVTEGNELVRNLVDVAVAIIEVSQKAF</sequence>
<dbReference type="Pfam" id="PF04043">
    <property type="entry name" value="PMEI"/>
    <property type="match status" value="1"/>
</dbReference>
<feature type="region of interest" description="Disordered" evidence="4">
    <location>
        <begin position="19"/>
        <end position="54"/>
    </location>
</feature>
<keyword evidence="2" id="KW-1015">Disulfide bond</keyword>
<dbReference type="RefSeq" id="XP_048137542.1">
    <property type="nucleotide sequence ID" value="XM_048281585.1"/>
</dbReference>
<evidence type="ECO:0000313" key="6">
    <source>
        <dbReference type="Proteomes" id="UP000827889"/>
    </source>
</evidence>